<dbReference type="HOGENOM" id="CLU_027870_3_1_5"/>
<dbReference type="NCBIfam" id="TIGR01539">
    <property type="entry name" value="portal_lambda"/>
    <property type="match status" value="1"/>
</dbReference>
<protein>
    <submittedName>
        <fullName evidence="1">Phage portal protein, lambda family</fullName>
    </submittedName>
</protein>
<dbReference type="BioCyc" id="RSPH349102:G1G8M-2913-MONOMER"/>
<dbReference type="AlphaFoldDB" id="A4WWE5"/>
<dbReference type="KEGG" id="rsq:Rsph17025_2822"/>
<proteinExistence type="predicted"/>
<sequence>MPQKQDQWVLTLGFTGTRGFDAAGGGRRWEGARTVDGLNTAILAGATTAARRAGWYARNNPWVAAAVDSLVGNVVGAGIKPQSTHPDRAVRERLQILWLRWTDHADPSGLADFYGLQAMAVRAMVEGGESFARLRVVPDAAAVPLHIDLLDRDQVPLDLHRDIGGGARIQAGIEFNALGQRPAYWVMRDRPGDPLASLRLEPLRLPAADCLHLFKPLAAGQLRGITWLAPVLLRLHELDQFEDAALVKAKVAALFTGFITDPDGTAGGLSGTNSNGALTVGMEPGSLIPLPPGTDIRFSNPTEHDAYAPFVKNHLRAVAAGMGLPYELVSGDLEGVTYSSIRAGLIEFRRRVEQLQHNVVVHLFCRPVWDRFVRLAVLSGHLPARDFDRDPAAYLACEWLPPKFDYVDPKKDVEAEILAINAGLKSRTQAISERGYDAEQVDAEIAADKARSDALGLSFGGPPVQKEDIPDD</sequence>
<evidence type="ECO:0000313" key="1">
    <source>
        <dbReference type="EMBL" id="ABP71709.1"/>
    </source>
</evidence>
<organism evidence="1">
    <name type="scientific">Cereibacter sphaeroides (strain ATCC 17025 / ATH 2.4.3)</name>
    <name type="common">Rhodobacter sphaeroides</name>
    <dbReference type="NCBI Taxonomy" id="349102"/>
    <lineage>
        <taxon>Bacteria</taxon>
        <taxon>Pseudomonadati</taxon>
        <taxon>Pseudomonadota</taxon>
        <taxon>Alphaproteobacteria</taxon>
        <taxon>Rhodobacterales</taxon>
        <taxon>Paracoccaceae</taxon>
        <taxon>Cereibacter</taxon>
    </lineage>
</organism>
<dbReference type="STRING" id="349102.Rsph17025_2822"/>
<accession>A4WWE5</accession>
<dbReference type="Pfam" id="PF05136">
    <property type="entry name" value="Phage_portal_2"/>
    <property type="match status" value="1"/>
</dbReference>
<dbReference type="EMBL" id="CP000661">
    <property type="protein sequence ID" value="ABP71709.1"/>
    <property type="molecule type" value="Genomic_DNA"/>
</dbReference>
<reference evidence="1" key="1">
    <citation type="submission" date="2007-04" db="EMBL/GenBank/DDBJ databases">
        <title>Complete sequence of chromosome of Rhodobacter sphaeroides ATCC 17025.</title>
        <authorList>
            <consortium name="US DOE Joint Genome Institute"/>
            <person name="Copeland A."/>
            <person name="Lucas S."/>
            <person name="Lapidus A."/>
            <person name="Barry K."/>
            <person name="Detter J.C."/>
            <person name="Glavina del Rio T."/>
            <person name="Hammon N."/>
            <person name="Israni S."/>
            <person name="Dalin E."/>
            <person name="Tice H."/>
            <person name="Pitluck S."/>
            <person name="Chertkov O."/>
            <person name="Brettin T."/>
            <person name="Bruce D."/>
            <person name="Han C."/>
            <person name="Schmutz J."/>
            <person name="Larimer F."/>
            <person name="Land M."/>
            <person name="Hauser L."/>
            <person name="Kyrpides N."/>
            <person name="Kim E."/>
            <person name="Richardson P."/>
            <person name="Mackenzie C."/>
            <person name="Choudhary M."/>
            <person name="Donohue T.J."/>
            <person name="Kaplan S."/>
        </authorList>
    </citation>
    <scope>NUCLEOTIDE SEQUENCE [LARGE SCALE GENOMIC DNA]</scope>
    <source>
        <strain evidence="1">ATCC 17025</strain>
    </source>
</reference>
<dbReference type="InterPro" id="IPR006429">
    <property type="entry name" value="Phage_lambda_portal"/>
</dbReference>
<dbReference type="GO" id="GO:0005198">
    <property type="term" value="F:structural molecule activity"/>
    <property type="evidence" value="ECO:0007669"/>
    <property type="project" value="InterPro"/>
</dbReference>
<gene>
    <name evidence="1" type="ordered locus">Rsph17025_2822</name>
</gene>
<dbReference type="eggNOG" id="COG5511">
    <property type="taxonomic scope" value="Bacteria"/>
</dbReference>
<name>A4WWE5_CERS5</name>
<dbReference type="GO" id="GO:0019068">
    <property type="term" value="P:virion assembly"/>
    <property type="evidence" value="ECO:0007669"/>
    <property type="project" value="InterPro"/>
</dbReference>